<dbReference type="AlphaFoldDB" id="A0A8S4A8P3"/>
<reference evidence="2" key="1">
    <citation type="submission" date="2021-05" db="EMBL/GenBank/DDBJ databases">
        <authorList>
            <person name="Tigano A."/>
        </authorList>
    </citation>
    <scope>NUCLEOTIDE SEQUENCE</scope>
</reference>
<evidence type="ECO:0000256" key="1">
    <source>
        <dbReference type="SAM" id="MobiDB-lite"/>
    </source>
</evidence>
<feature type="compositionally biased region" description="Polar residues" evidence="1">
    <location>
        <begin position="86"/>
        <end position="105"/>
    </location>
</feature>
<accession>A0A8S4A8P3</accession>
<feature type="region of interest" description="Disordered" evidence="1">
    <location>
        <begin position="46"/>
        <end position="127"/>
    </location>
</feature>
<feature type="non-terminal residue" evidence="2">
    <location>
        <position position="127"/>
    </location>
</feature>
<comment type="caution">
    <text evidence="2">The sequence shown here is derived from an EMBL/GenBank/DDBJ whole genome shotgun (WGS) entry which is preliminary data.</text>
</comment>
<name>A0A8S4A8P3_9TELE</name>
<organism evidence="2 3">
    <name type="scientific">Menidia menidia</name>
    <name type="common">Atlantic silverside</name>
    <dbReference type="NCBI Taxonomy" id="238744"/>
    <lineage>
        <taxon>Eukaryota</taxon>
        <taxon>Metazoa</taxon>
        <taxon>Chordata</taxon>
        <taxon>Craniata</taxon>
        <taxon>Vertebrata</taxon>
        <taxon>Euteleostomi</taxon>
        <taxon>Actinopterygii</taxon>
        <taxon>Neopterygii</taxon>
        <taxon>Teleostei</taxon>
        <taxon>Neoteleostei</taxon>
        <taxon>Acanthomorphata</taxon>
        <taxon>Ovalentaria</taxon>
        <taxon>Atherinomorphae</taxon>
        <taxon>Atheriniformes</taxon>
        <taxon>Atherinopsidae</taxon>
        <taxon>Menidiinae</taxon>
        <taxon>Menidia</taxon>
    </lineage>
</organism>
<keyword evidence="3" id="KW-1185">Reference proteome</keyword>
<evidence type="ECO:0000313" key="3">
    <source>
        <dbReference type="Proteomes" id="UP000677803"/>
    </source>
</evidence>
<evidence type="ECO:0000313" key="2">
    <source>
        <dbReference type="EMBL" id="CAG5862831.1"/>
    </source>
</evidence>
<sequence>MSSVKHLREFISQRLTAAAEEIFSEFEITSSSTRTRSIVSADCWNEAGPNRNHLVSQNSPEAERPGPEEDYGSTTNKKLRPKLRPLSNSASERQCGTNQRKSPSNVMFVEKPLSFSPKLGLTTGCTQ</sequence>
<dbReference type="EMBL" id="CAJRST010000002">
    <property type="protein sequence ID" value="CAG5862831.1"/>
    <property type="molecule type" value="Genomic_DNA"/>
</dbReference>
<gene>
    <name evidence="2" type="ORF">MMEN_LOCUS1260</name>
</gene>
<proteinExistence type="predicted"/>
<protein>
    <submittedName>
        <fullName evidence="2">(Atlantic silverside) hypothetical protein</fullName>
    </submittedName>
</protein>
<dbReference type="Proteomes" id="UP000677803">
    <property type="component" value="Unassembled WGS sequence"/>
</dbReference>